<organism evidence="1 2">
    <name type="scientific">Kibdelosporangium banguiense</name>
    <dbReference type="NCBI Taxonomy" id="1365924"/>
    <lineage>
        <taxon>Bacteria</taxon>
        <taxon>Bacillati</taxon>
        <taxon>Actinomycetota</taxon>
        <taxon>Actinomycetes</taxon>
        <taxon>Pseudonocardiales</taxon>
        <taxon>Pseudonocardiaceae</taxon>
        <taxon>Kibdelosporangium</taxon>
    </lineage>
</organism>
<dbReference type="EMBL" id="JAGINW010000001">
    <property type="protein sequence ID" value="MBP2320619.1"/>
    <property type="molecule type" value="Genomic_DNA"/>
</dbReference>
<dbReference type="Proteomes" id="UP001519332">
    <property type="component" value="Unassembled WGS sequence"/>
</dbReference>
<protein>
    <recommendedName>
        <fullName evidence="3">Winged helix DNA-binding domain-containing protein</fullName>
    </recommendedName>
</protein>
<comment type="caution">
    <text evidence="1">The sequence shown here is derived from an EMBL/GenBank/DDBJ whole genome shotgun (WGS) entry which is preliminary data.</text>
</comment>
<gene>
    <name evidence="1" type="ORF">JOF56_001004</name>
</gene>
<dbReference type="PANTHER" id="PTHR38479">
    <property type="entry name" value="LMO0824 PROTEIN"/>
    <property type="match status" value="1"/>
</dbReference>
<name>A0ABS4T9K3_9PSEU</name>
<evidence type="ECO:0000313" key="1">
    <source>
        <dbReference type="EMBL" id="MBP2320619.1"/>
    </source>
</evidence>
<sequence>MHFSWSDVRARRLAHHGLTTPSANSPADVVSAMAGTHAQVMSAAELAIGLRLADATREDVRQALWTDRSIVKTFGPRGTVHFLPAKELPLWVGALSAAPPVPTPWTDDVRMTDEQTEQVLAAIGHILDGVELTVDELTDALVGTVGSWAGDLVMLAFQSNWARWRQVTHVAGMRGVLCFGANKGRKITYTSPGVRPAPEAASLKHVVEAYLRAYGPSTPQRFAHWLSAPVKWATTVFESMDLEEVTVEGTRAWIVPGDLDVPAPVESVFLLPYFDGYSYRVGNQPSGLMYPGRAKDRVLPGNFQNLVIDGEVAGLWHQRRSGRKVDITVEPLRKLTKRQHARLDEQAERVGVILEAKPTVTIGLVTVGGHA</sequence>
<dbReference type="InterPro" id="IPR009351">
    <property type="entry name" value="AlkZ-like"/>
</dbReference>
<reference evidence="1 2" key="1">
    <citation type="submission" date="2021-03" db="EMBL/GenBank/DDBJ databases">
        <title>Sequencing the genomes of 1000 actinobacteria strains.</title>
        <authorList>
            <person name="Klenk H.-P."/>
        </authorList>
    </citation>
    <scope>NUCLEOTIDE SEQUENCE [LARGE SCALE GENOMIC DNA]</scope>
    <source>
        <strain evidence="1 2">DSM 46670</strain>
    </source>
</reference>
<evidence type="ECO:0008006" key="3">
    <source>
        <dbReference type="Google" id="ProtNLM"/>
    </source>
</evidence>
<keyword evidence="2" id="KW-1185">Reference proteome</keyword>
<dbReference type="PANTHER" id="PTHR38479:SF2">
    <property type="entry name" value="WINGED HELIX DNA-BINDING DOMAIN-CONTAINING PROTEIN"/>
    <property type="match status" value="1"/>
</dbReference>
<evidence type="ECO:0000313" key="2">
    <source>
        <dbReference type="Proteomes" id="UP001519332"/>
    </source>
</evidence>
<proteinExistence type="predicted"/>
<dbReference type="Pfam" id="PF06224">
    <property type="entry name" value="AlkZ-like"/>
    <property type="match status" value="1"/>
</dbReference>
<dbReference type="RefSeq" id="WP_209634991.1">
    <property type="nucleotide sequence ID" value="NZ_JAGINW010000001.1"/>
</dbReference>
<accession>A0ABS4T9K3</accession>